<dbReference type="PANTHER" id="PTHR39192:SF1">
    <property type="entry name" value="IRON UPTAKE SYSTEM COMPONENT EFEO"/>
    <property type="match status" value="1"/>
</dbReference>
<evidence type="ECO:0000259" key="4">
    <source>
        <dbReference type="Pfam" id="PF09375"/>
    </source>
</evidence>
<dbReference type="Proteomes" id="UP001296706">
    <property type="component" value="Unassembled WGS sequence"/>
</dbReference>
<evidence type="ECO:0000256" key="2">
    <source>
        <dbReference type="ARBA" id="ARBA00005989"/>
    </source>
</evidence>
<organism evidence="5 6">
    <name type="scientific">Pseudonocardia xinjiangensis</name>
    <dbReference type="NCBI Taxonomy" id="75289"/>
    <lineage>
        <taxon>Bacteria</taxon>
        <taxon>Bacillati</taxon>
        <taxon>Actinomycetota</taxon>
        <taxon>Actinomycetes</taxon>
        <taxon>Pseudonocardiales</taxon>
        <taxon>Pseudonocardiaceae</taxon>
        <taxon>Pseudonocardia</taxon>
    </lineage>
</organism>
<evidence type="ECO:0000313" key="6">
    <source>
        <dbReference type="Proteomes" id="UP001296706"/>
    </source>
</evidence>
<sequence length="386" mass="40219">MIGVVAVVAVVAVAVAAAIVLRPAPAPVAAPDPQIVVSRSSCGQDWTAPKPGPQTFQVHNTGAVTTTVDLIDPTTGGIFGEVEGIGTGTTRPLAVTLGDGEYAFRCLPDEADAVVGPTVRISGSDVRPSPAVVPVTRNDLLGPEKDYRQQVITGLDALVRDTDALATTVHGGDRHASEAAWLTAHLSYARLGAAYGAFGDAASAIDGTPGDLAGGTSDPGFTGFHRLEFGLWHDEPMPALATVADRLDADARALQQAFPDAQIDPNDLALRAHEIMEDALQFEVSSRTDFGSGTTLATTLANIEGTRTVLGVLRPLLQPRMPTLSTVDMWLDRATAAVQAARRPDGSWTPVAALDRAQHAEIDGAIGELTEQLAPVATIVAPRRDS</sequence>
<name>A0ABX1RFP0_9PSEU</name>
<dbReference type="InterPro" id="IPR050894">
    <property type="entry name" value="EfeM/EfeO_iron_uptake"/>
</dbReference>
<keyword evidence="6" id="KW-1185">Reference proteome</keyword>
<comment type="subcellular location">
    <subcellularLocation>
        <location evidence="1">Cell envelope</location>
    </subcellularLocation>
</comment>
<dbReference type="InterPro" id="IPR034981">
    <property type="entry name" value="Imelysin-like_EfeO/Algp7"/>
</dbReference>
<evidence type="ECO:0000256" key="1">
    <source>
        <dbReference type="ARBA" id="ARBA00004196"/>
    </source>
</evidence>
<dbReference type="PANTHER" id="PTHR39192">
    <property type="entry name" value="IRON UPTAKE SYSTEM COMPONENT EFEO"/>
    <property type="match status" value="1"/>
</dbReference>
<reference evidence="5 6" key="1">
    <citation type="submission" date="2020-04" db="EMBL/GenBank/DDBJ databases">
        <authorList>
            <person name="Klaysubun C."/>
            <person name="Duangmal K."/>
            <person name="Lipun K."/>
        </authorList>
    </citation>
    <scope>NUCLEOTIDE SEQUENCE [LARGE SCALE GENOMIC DNA]</scope>
    <source>
        <strain evidence="5 6">JCM 11839</strain>
    </source>
</reference>
<accession>A0ABX1RFP0</accession>
<gene>
    <name evidence="5" type="ORF">HF577_16770</name>
</gene>
<proteinExistence type="inferred from homology"/>
<dbReference type="CDD" id="cd14656">
    <property type="entry name" value="Imelysin-like_EfeO"/>
    <property type="match status" value="1"/>
</dbReference>
<evidence type="ECO:0000256" key="3">
    <source>
        <dbReference type="ARBA" id="ARBA00022729"/>
    </source>
</evidence>
<evidence type="ECO:0000313" key="5">
    <source>
        <dbReference type="EMBL" id="NMH78729.1"/>
    </source>
</evidence>
<keyword evidence="5" id="KW-0449">Lipoprotein</keyword>
<comment type="caution">
    <text evidence="5">The sequence shown here is derived from an EMBL/GenBank/DDBJ whole genome shotgun (WGS) entry which is preliminary data.</text>
</comment>
<dbReference type="InterPro" id="IPR038352">
    <property type="entry name" value="Imelysin_sf"/>
</dbReference>
<protein>
    <submittedName>
        <fullName evidence="5">EfeM/EfeO family lipoprotein</fullName>
    </submittedName>
</protein>
<keyword evidence="3" id="KW-0732">Signal</keyword>
<dbReference type="Gene3D" id="1.20.1420.20">
    <property type="entry name" value="M75 peptidase, HXXE motif"/>
    <property type="match status" value="1"/>
</dbReference>
<dbReference type="EMBL" id="JAAXKY010000050">
    <property type="protein sequence ID" value="NMH78729.1"/>
    <property type="molecule type" value="Genomic_DNA"/>
</dbReference>
<dbReference type="InterPro" id="IPR018976">
    <property type="entry name" value="Imelysin-like"/>
</dbReference>
<comment type="similarity">
    <text evidence="2">Belongs to the EfeM/EfeO family.</text>
</comment>
<feature type="domain" description="Imelysin-like" evidence="4">
    <location>
        <begin position="146"/>
        <end position="375"/>
    </location>
</feature>
<dbReference type="Pfam" id="PF09375">
    <property type="entry name" value="Peptidase_M75"/>
    <property type="match status" value="1"/>
</dbReference>